<dbReference type="GO" id="GO:0016020">
    <property type="term" value="C:membrane"/>
    <property type="evidence" value="ECO:0007669"/>
    <property type="project" value="UniProtKB-UniRule"/>
</dbReference>
<evidence type="ECO:0000256" key="3">
    <source>
        <dbReference type="SAM" id="SignalP"/>
    </source>
</evidence>
<dbReference type="Pfam" id="PF00691">
    <property type="entry name" value="OmpA"/>
    <property type="match status" value="1"/>
</dbReference>
<feature type="region of interest" description="Disordered" evidence="2">
    <location>
        <begin position="24"/>
        <end position="64"/>
    </location>
</feature>
<feature type="compositionally biased region" description="Polar residues" evidence="2">
    <location>
        <begin position="53"/>
        <end position="64"/>
    </location>
</feature>
<keyword evidence="1" id="KW-0472">Membrane</keyword>
<sequence length="217" mass="24579">MKKLLFIFSLLIFVIACKSTPTNTTPEDVVIADDPPAVEEEKPKPEEVVADTNMESDTQTLTSSSEELYLPVNTSIRDTERGRILETTPKVIFKFVETNMPASAEMSFNQVIEFLEKNPNVNIVLEAHTSNRGKAYPYNYNLSVVRAKNGKVYLLAKGIPSERVMESPLGEAIPEYPTQNELRRYEFVIIANDEDLVKYNTYISNLDVRKESTYQGN</sequence>
<dbReference type="InterPro" id="IPR036737">
    <property type="entry name" value="OmpA-like_sf"/>
</dbReference>
<evidence type="ECO:0000259" key="4">
    <source>
        <dbReference type="PROSITE" id="PS51123"/>
    </source>
</evidence>
<organism evidence="5 6">
    <name type="scientific">Brachyspira hampsonii</name>
    <dbReference type="NCBI Taxonomy" id="1287055"/>
    <lineage>
        <taxon>Bacteria</taxon>
        <taxon>Pseudomonadati</taxon>
        <taxon>Spirochaetota</taxon>
        <taxon>Spirochaetia</taxon>
        <taxon>Brachyspirales</taxon>
        <taxon>Brachyspiraceae</taxon>
        <taxon>Brachyspira</taxon>
    </lineage>
</organism>
<dbReference type="PROSITE" id="PS51123">
    <property type="entry name" value="OMPA_2"/>
    <property type="match status" value="1"/>
</dbReference>
<comment type="caution">
    <text evidence="5">The sequence shown here is derived from an EMBL/GenBank/DDBJ whole genome shotgun (WGS) entry which is preliminary data.</text>
</comment>
<keyword evidence="3" id="KW-0732">Signal</keyword>
<name>A0A1E5NI60_9SPIR</name>
<dbReference type="CDD" id="cd07185">
    <property type="entry name" value="OmpA_C-like"/>
    <property type="match status" value="1"/>
</dbReference>
<dbReference type="SUPFAM" id="SSF103088">
    <property type="entry name" value="OmpA-like"/>
    <property type="match status" value="1"/>
</dbReference>
<proteinExistence type="predicted"/>
<feature type="domain" description="OmpA-like" evidence="4">
    <location>
        <begin position="80"/>
        <end position="193"/>
    </location>
</feature>
<evidence type="ECO:0000256" key="2">
    <source>
        <dbReference type="SAM" id="MobiDB-lite"/>
    </source>
</evidence>
<feature type="signal peptide" evidence="3">
    <location>
        <begin position="1"/>
        <end position="18"/>
    </location>
</feature>
<dbReference type="EMBL" id="MDCO01000001">
    <property type="protein sequence ID" value="OEJ15851.1"/>
    <property type="molecule type" value="Genomic_DNA"/>
</dbReference>
<dbReference type="InterPro" id="IPR050330">
    <property type="entry name" value="Bact_OuterMem_StrucFunc"/>
</dbReference>
<reference evidence="5 6" key="1">
    <citation type="submission" date="2016-08" db="EMBL/GenBank/DDBJ databases">
        <title>Characterization and recognition of Brachyspira hampsonii sp. nov., a novel intestinal spirochete that is pathogenic to pigs.</title>
        <authorList>
            <person name="Mirajkar N."/>
            <person name="La T."/>
            <person name="Phillips N."/>
            <person name="Hampson D."/>
            <person name="Gebhart C."/>
        </authorList>
    </citation>
    <scope>NUCLEOTIDE SEQUENCE [LARGE SCALE GENOMIC DNA]</scope>
    <source>
        <strain evidence="5 6">P280/1</strain>
    </source>
</reference>
<dbReference type="RefSeq" id="WP_069725327.1">
    <property type="nucleotide sequence ID" value="NZ_MDCO01000001.1"/>
</dbReference>
<feature type="chain" id="PRO_5009182384" evidence="3">
    <location>
        <begin position="19"/>
        <end position="217"/>
    </location>
</feature>
<gene>
    <name evidence="5" type="ORF">BFL38_10350</name>
</gene>
<evidence type="ECO:0000313" key="6">
    <source>
        <dbReference type="Proteomes" id="UP000095247"/>
    </source>
</evidence>
<dbReference type="PANTHER" id="PTHR30329:SF21">
    <property type="entry name" value="LIPOPROTEIN YIAD-RELATED"/>
    <property type="match status" value="1"/>
</dbReference>
<protein>
    <submittedName>
        <fullName evidence="5">Cell envelope biogenesis protein OmpA</fullName>
    </submittedName>
</protein>
<dbReference type="PROSITE" id="PS51257">
    <property type="entry name" value="PROKAR_LIPOPROTEIN"/>
    <property type="match status" value="1"/>
</dbReference>
<evidence type="ECO:0000256" key="1">
    <source>
        <dbReference type="PROSITE-ProRule" id="PRU00473"/>
    </source>
</evidence>
<accession>A0A1E5NI60</accession>
<dbReference type="Proteomes" id="UP000095247">
    <property type="component" value="Unassembled WGS sequence"/>
</dbReference>
<dbReference type="AlphaFoldDB" id="A0A1E5NI60"/>
<dbReference type="InterPro" id="IPR006665">
    <property type="entry name" value="OmpA-like"/>
</dbReference>
<evidence type="ECO:0000313" key="5">
    <source>
        <dbReference type="EMBL" id="OEJ15851.1"/>
    </source>
</evidence>
<dbReference type="PANTHER" id="PTHR30329">
    <property type="entry name" value="STATOR ELEMENT OF FLAGELLAR MOTOR COMPLEX"/>
    <property type="match status" value="1"/>
</dbReference>
<dbReference type="Gene3D" id="3.30.1330.60">
    <property type="entry name" value="OmpA-like domain"/>
    <property type="match status" value="1"/>
</dbReference>